<comment type="caution">
    <text evidence="1">The sequence shown here is derived from an EMBL/GenBank/DDBJ whole genome shotgun (WGS) entry which is preliminary data.</text>
</comment>
<protein>
    <submittedName>
        <fullName evidence="1">Uncharacterized protein</fullName>
    </submittedName>
</protein>
<keyword evidence="2" id="KW-1185">Reference proteome</keyword>
<organism evidence="1 2">
    <name type="scientific">Algoriphagus aquatilis</name>
    <dbReference type="NCBI Taxonomy" id="490186"/>
    <lineage>
        <taxon>Bacteria</taxon>
        <taxon>Pseudomonadati</taxon>
        <taxon>Bacteroidota</taxon>
        <taxon>Cytophagia</taxon>
        <taxon>Cytophagales</taxon>
        <taxon>Cyclobacteriaceae</taxon>
        <taxon>Algoriphagus</taxon>
    </lineage>
</organism>
<reference evidence="2" key="1">
    <citation type="journal article" date="2019" name="Int. J. Syst. Evol. Microbiol.">
        <title>The Global Catalogue of Microorganisms (GCM) 10K type strain sequencing project: providing services to taxonomists for standard genome sequencing and annotation.</title>
        <authorList>
            <consortium name="The Broad Institute Genomics Platform"/>
            <consortium name="The Broad Institute Genome Sequencing Center for Infectious Disease"/>
            <person name="Wu L."/>
            <person name="Ma J."/>
        </authorList>
    </citation>
    <scope>NUCLEOTIDE SEQUENCE [LARGE SCALE GENOMIC DNA]</scope>
    <source>
        <strain evidence="2">CGMCC 1.7030</strain>
    </source>
</reference>
<dbReference type="RefSeq" id="WP_377913064.1">
    <property type="nucleotide sequence ID" value="NZ_JBHSKS010000003.1"/>
</dbReference>
<gene>
    <name evidence="1" type="ORF">ACFPIK_05545</name>
</gene>
<evidence type="ECO:0000313" key="1">
    <source>
        <dbReference type="EMBL" id="MFC5191221.1"/>
    </source>
</evidence>
<dbReference type="EMBL" id="JBHSKS010000003">
    <property type="protein sequence ID" value="MFC5191221.1"/>
    <property type="molecule type" value="Genomic_DNA"/>
</dbReference>
<evidence type="ECO:0000313" key="2">
    <source>
        <dbReference type="Proteomes" id="UP001596163"/>
    </source>
</evidence>
<proteinExistence type="predicted"/>
<accession>A0ABW0BUF0</accession>
<name>A0ABW0BUF0_9BACT</name>
<dbReference type="Proteomes" id="UP001596163">
    <property type="component" value="Unassembled WGS sequence"/>
</dbReference>
<sequence length="319" mass="37610">MNDYLEILRELSLFFKLESKSKFRKAVALEDAIKTLKSIEQSYNAFVEAEYFRINTQNEKKKYNKIKEALVKENQLLIVDLKFESLGINIAPDTINTSFQIPNIKNNIAWKKNIYSDFISTVIESDYTNENFLNKVTEKYDSDQRFKIFNPIIKGIILNEDAKFYYSRNKNKLKKISEISNTTIERLISNKETFKRNPDIIETKTSLALVELKGEKIKPKVLQLFESIERPIIKLEEIDFEIKRYKLSHPIYCEIEITQDGVLLQNEDLGIFVFEDSLENAKQEFSKEFDFIYNRYNEIEDEKLTSDVLNIKKLLNIIV</sequence>